<proteinExistence type="predicted"/>
<evidence type="ECO:0000313" key="2">
    <source>
        <dbReference type="Proteomes" id="UP000294682"/>
    </source>
</evidence>
<dbReference type="RefSeq" id="WP_132083455.1">
    <property type="nucleotide sequence ID" value="NZ_SLUK01000001.1"/>
</dbReference>
<comment type="caution">
    <text evidence="1">The sequence shown here is derived from an EMBL/GenBank/DDBJ whole genome shotgun (WGS) entry which is preliminary data.</text>
</comment>
<reference evidence="1 2" key="1">
    <citation type="submission" date="2019-03" db="EMBL/GenBank/DDBJ databases">
        <title>Genomic Encyclopedia of Type Strains, Phase IV (KMG-IV): sequencing the most valuable type-strain genomes for metagenomic binning, comparative biology and taxonomic classification.</title>
        <authorList>
            <person name="Goeker M."/>
        </authorList>
    </citation>
    <scope>NUCLEOTIDE SEQUENCE [LARGE SCALE GENOMIC DNA]</scope>
    <source>
        <strain evidence="1 2">DSM 100433</strain>
    </source>
</reference>
<keyword evidence="2" id="KW-1185">Reference proteome</keyword>
<gene>
    <name evidence="1" type="ORF">EDD78_101125</name>
</gene>
<name>A0A9X8UM38_9FIRM</name>
<sequence>MKILIRHKGAPPIHLRFPTRMLVNRPLARLLIQQIERETKTNLGAIGAQDLDRLIGEILRLKKKYPHLDLVDVTSRDGDIVQISL</sequence>
<evidence type="ECO:0000313" key="1">
    <source>
        <dbReference type="EMBL" id="TCL45145.1"/>
    </source>
</evidence>
<protein>
    <submittedName>
        <fullName evidence="1">Uncharacterized protein</fullName>
    </submittedName>
</protein>
<dbReference type="AlphaFoldDB" id="A0A9X8UM38"/>
<dbReference type="Proteomes" id="UP000294682">
    <property type="component" value="Unassembled WGS sequence"/>
</dbReference>
<organism evidence="1 2">
    <name type="scientific">Harryflintia acetispora</name>
    <dbReference type="NCBI Taxonomy" id="1849041"/>
    <lineage>
        <taxon>Bacteria</taxon>
        <taxon>Bacillati</taxon>
        <taxon>Bacillota</taxon>
        <taxon>Clostridia</taxon>
        <taxon>Eubacteriales</taxon>
        <taxon>Oscillospiraceae</taxon>
        <taxon>Harryflintia</taxon>
    </lineage>
</organism>
<dbReference type="EMBL" id="SLUK01000001">
    <property type="protein sequence ID" value="TCL45145.1"/>
    <property type="molecule type" value="Genomic_DNA"/>
</dbReference>
<accession>A0A9X8UM38</accession>